<dbReference type="InterPro" id="IPR045474">
    <property type="entry name" value="GEVED"/>
</dbReference>
<evidence type="ECO:0000259" key="2">
    <source>
        <dbReference type="Pfam" id="PF20009"/>
    </source>
</evidence>
<feature type="transmembrane region" description="Helical" evidence="1">
    <location>
        <begin position="119"/>
        <end position="137"/>
    </location>
</feature>
<keyword evidence="1" id="KW-0812">Transmembrane</keyword>
<organism evidence="3">
    <name type="scientific">freshwater metagenome</name>
    <dbReference type="NCBI Taxonomy" id="449393"/>
    <lineage>
        <taxon>unclassified sequences</taxon>
        <taxon>metagenomes</taxon>
        <taxon>ecological metagenomes</taxon>
    </lineage>
</organism>
<reference evidence="3" key="1">
    <citation type="submission" date="2020-05" db="EMBL/GenBank/DDBJ databases">
        <authorList>
            <person name="Chiriac C."/>
            <person name="Salcher M."/>
            <person name="Ghai R."/>
            <person name="Kavagutti S V."/>
        </authorList>
    </citation>
    <scope>NUCLEOTIDE SEQUENCE</scope>
</reference>
<protein>
    <submittedName>
        <fullName evidence="3">Unannotated protein</fullName>
    </submittedName>
</protein>
<evidence type="ECO:0000256" key="1">
    <source>
        <dbReference type="SAM" id="Phobius"/>
    </source>
</evidence>
<accession>A0A6J6SJ06</accession>
<keyword evidence="1" id="KW-1133">Transmembrane helix</keyword>
<dbReference type="EMBL" id="CAEZYH010000148">
    <property type="protein sequence ID" value="CAB4734881.1"/>
    <property type="molecule type" value="Genomic_DNA"/>
</dbReference>
<keyword evidence="1" id="KW-0472">Membrane</keyword>
<gene>
    <name evidence="3" type="ORF">UFOPK2658_01919</name>
</gene>
<dbReference type="AlphaFoldDB" id="A0A6J6SJ06"/>
<sequence length="143" mass="15086">MALGKAGSEYSIEVAVTGVTAQAYLCSWIDFDGNGLFDNPSERACAIVNPGDTTAKLAWAVPSKVTTDPTYARLRLSYDSAVNSPLGKVGSGEVEDYSVTFANNSKSISSMPTTGKSSGTPAIVALYILVIGLFVLGRRRTLR</sequence>
<proteinExistence type="predicted"/>
<feature type="domain" description="GEVED" evidence="2">
    <location>
        <begin position="25"/>
        <end position="100"/>
    </location>
</feature>
<name>A0A6J6SJ06_9ZZZZ</name>
<evidence type="ECO:0000313" key="3">
    <source>
        <dbReference type="EMBL" id="CAB4734881.1"/>
    </source>
</evidence>
<dbReference type="Pfam" id="PF20009">
    <property type="entry name" value="GEVED"/>
    <property type="match status" value="1"/>
</dbReference>